<sequence>MFIPYIIFALDIANFVCFSSVYVPQVLALDGPYTFFGITGTATAFFSFLWKPIAGRLSDEKGPTLLLFWCLFGGLVGTILSYLSGSLYFLFFARLIASIGSPSQIILRTIITQLDAENQAQHVSRLGIIAALIGVGAALLSGHLLELSNGFFYLYSIIILNSILSLGFVKLLPVIQPNKKEESELSKPVLEEIITALRNLKAYSTSATYSHVFLLKTLTAISYGIPDMNMVLIFNSLGIKQKNIAYMFTIICIVTVLSNIALLKINKRYYSADIGYRRIFHSCLLLAAANGVLGVTSNLWIYISFVLIISCSRVQTDNTTMELLLQKIGNDEKAVVLGCFDSIQSLSDLLCPMISSLALQFLGMHSVYTISAIFITLCSGIVYRAQSSAQKIKNQ</sequence>
<keyword evidence="2" id="KW-0813">Transport</keyword>
<dbReference type="EMBL" id="OU898276">
    <property type="protein sequence ID" value="CAG9828060.1"/>
    <property type="molecule type" value="Genomic_DNA"/>
</dbReference>
<evidence type="ECO:0000256" key="2">
    <source>
        <dbReference type="ARBA" id="ARBA00022448"/>
    </source>
</evidence>
<evidence type="ECO:0000256" key="6">
    <source>
        <dbReference type="SAM" id="Phobius"/>
    </source>
</evidence>
<evidence type="ECO:0000256" key="5">
    <source>
        <dbReference type="ARBA" id="ARBA00023136"/>
    </source>
</evidence>
<evidence type="ECO:0000256" key="3">
    <source>
        <dbReference type="ARBA" id="ARBA00022692"/>
    </source>
</evidence>
<feature type="transmembrane region" description="Helical" evidence="6">
    <location>
        <begin position="7"/>
        <end position="27"/>
    </location>
</feature>
<dbReference type="InterPro" id="IPR036259">
    <property type="entry name" value="MFS_trans_sf"/>
</dbReference>
<feature type="transmembrane region" description="Helical" evidence="6">
    <location>
        <begin position="123"/>
        <end position="145"/>
    </location>
</feature>
<dbReference type="GO" id="GO:0016020">
    <property type="term" value="C:membrane"/>
    <property type="evidence" value="ECO:0007669"/>
    <property type="project" value="UniProtKB-SubCell"/>
</dbReference>
<evidence type="ECO:0000313" key="8">
    <source>
        <dbReference type="Proteomes" id="UP001153709"/>
    </source>
</evidence>
<protein>
    <recommendedName>
        <fullName evidence="9">Major facilitator superfamily (MFS) profile domain-containing protein</fullName>
    </recommendedName>
</protein>
<dbReference type="PANTHER" id="PTHR23506:SF23">
    <property type="entry name" value="GH10249P"/>
    <property type="match status" value="1"/>
</dbReference>
<keyword evidence="5 6" id="KW-0472">Membrane</keyword>
<comment type="subcellular location">
    <subcellularLocation>
        <location evidence="1">Membrane</location>
        <topology evidence="1">Multi-pass membrane protein</topology>
    </subcellularLocation>
</comment>
<dbReference type="AlphaFoldDB" id="A0A9N9SU78"/>
<proteinExistence type="predicted"/>
<reference evidence="7" key="1">
    <citation type="submission" date="2022-01" db="EMBL/GenBank/DDBJ databases">
        <authorList>
            <person name="King R."/>
        </authorList>
    </citation>
    <scope>NUCLEOTIDE SEQUENCE</scope>
</reference>
<feature type="transmembrane region" description="Helical" evidence="6">
    <location>
        <begin position="245"/>
        <end position="263"/>
    </location>
</feature>
<evidence type="ECO:0000256" key="4">
    <source>
        <dbReference type="ARBA" id="ARBA00022989"/>
    </source>
</evidence>
<evidence type="ECO:0008006" key="9">
    <source>
        <dbReference type="Google" id="ProtNLM"/>
    </source>
</evidence>
<dbReference type="InterPro" id="IPR011701">
    <property type="entry name" value="MFS"/>
</dbReference>
<dbReference type="GO" id="GO:0022857">
    <property type="term" value="F:transmembrane transporter activity"/>
    <property type="evidence" value="ECO:0007669"/>
    <property type="project" value="InterPro"/>
</dbReference>
<gene>
    <name evidence="7" type="ORF">DIABBA_LOCUS2005</name>
</gene>
<dbReference type="PANTHER" id="PTHR23506">
    <property type="entry name" value="GH10249P"/>
    <property type="match status" value="1"/>
</dbReference>
<dbReference type="Gene3D" id="1.20.1250.20">
    <property type="entry name" value="MFS general substrate transporter like domains"/>
    <property type="match status" value="1"/>
</dbReference>
<keyword evidence="8" id="KW-1185">Reference proteome</keyword>
<keyword evidence="3 6" id="KW-0812">Transmembrane</keyword>
<feature type="transmembrane region" description="Helical" evidence="6">
    <location>
        <begin position="284"/>
        <end position="309"/>
    </location>
</feature>
<accession>A0A9N9SU78</accession>
<feature type="transmembrane region" description="Helical" evidence="6">
    <location>
        <begin position="33"/>
        <end position="53"/>
    </location>
</feature>
<evidence type="ECO:0000313" key="7">
    <source>
        <dbReference type="EMBL" id="CAG9828060.1"/>
    </source>
</evidence>
<feature type="transmembrane region" description="Helical" evidence="6">
    <location>
        <begin position="89"/>
        <end position="111"/>
    </location>
</feature>
<organism evidence="7 8">
    <name type="scientific">Diabrotica balteata</name>
    <name type="common">Banded cucumber beetle</name>
    <dbReference type="NCBI Taxonomy" id="107213"/>
    <lineage>
        <taxon>Eukaryota</taxon>
        <taxon>Metazoa</taxon>
        <taxon>Ecdysozoa</taxon>
        <taxon>Arthropoda</taxon>
        <taxon>Hexapoda</taxon>
        <taxon>Insecta</taxon>
        <taxon>Pterygota</taxon>
        <taxon>Neoptera</taxon>
        <taxon>Endopterygota</taxon>
        <taxon>Coleoptera</taxon>
        <taxon>Polyphaga</taxon>
        <taxon>Cucujiformia</taxon>
        <taxon>Chrysomeloidea</taxon>
        <taxon>Chrysomelidae</taxon>
        <taxon>Galerucinae</taxon>
        <taxon>Diabroticina</taxon>
        <taxon>Diabroticites</taxon>
        <taxon>Diabrotica</taxon>
    </lineage>
</organism>
<dbReference type="InterPro" id="IPR050930">
    <property type="entry name" value="MFS_Vesicular_Transporter"/>
</dbReference>
<name>A0A9N9SU78_DIABA</name>
<evidence type="ECO:0000256" key="1">
    <source>
        <dbReference type="ARBA" id="ARBA00004141"/>
    </source>
</evidence>
<feature type="transmembrane region" description="Helical" evidence="6">
    <location>
        <begin position="362"/>
        <end position="383"/>
    </location>
</feature>
<dbReference type="OrthoDB" id="440553at2759"/>
<dbReference type="Pfam" id="PF07690">
    <property type="entry name" value="MFS_1"/>
    <property type="match status" value="1"/>
</dbReference>
<dbReference type="SUPFAM" id="SSF103473">
    <property type="entry name" value="MFS general substrate transporter"/>
    <property type="match status" value="1"/>
</dbReference>
<dbReference type="Proteomes" id="UP001153709">
    <property type="component" value="Chromosome 1"/>
</dbReference>
<feature type="transmembrane region" description="Helical" evidence="6">
    <location>
        <begin position="65"/>
        <end position="83"/>
    </location>
</feature>
<keyword evidence="4 6" id="KW-1133">Transmembrane helix</keyword>
<feature type="transmembrane region" description="Helical" evidence="6">
    <location>
        <begin position="151"/>
        <end position="172"/>
    </location>
</feature>
<feature type="transmembrane region" description="Helical" evidence="6">
    <location>
        <begin position="207"/>
        <end position="225"/>
    </location>
</feature>